<dbReference type="PROSITE" id="PS51147">
    <property type="entry name" value="PFTA"/>
    <property type="match status" value="2"/>
</dbReference>
<organism evidence="5 6">
    <name type="scientific">Peronospora belbahrii</name>
    <dbReference type="NCBI Taxonomy" id="622444"/>
    <lineage>
        <taxon>Eukaryota</taxon>
        <taxon>Sar</taxon>
        <taxon>Stramenopiles</taxon>
        <taxon>Oomycota</taxon>
        <taxon>Peronosporomycetes</taxon>
        <taxon>Peronosporales</taxon>
        <taxon>Peronosporaceae</taxon>
        <taxon>Peronospora</taxon>
    </lineage>
</organism>
<evidence type="ECO:0000256" key="4">
    <source>
        <dbReference type="ARBA" id="ARBA00022737"/>
    </source>
</evidence>
<accession>A0ABN8DAI2</accession>
<keyword evidence="3" id="KW-0808">Transferase</keyword>
<dbReference type="PANTHER" id="PTHR11129:SF3">
    <property type="entry name" value="PROTEIN PRENYLTRANSFERASE ALPHA SUBUNIT REPEAT-CONTAINING PROTEIN 1"/>
    <property type="match status" value="1"/>
</dbReference>
<dbReference type="Pfam" id="PF01239">
    <property type="entry name" value="PPTA"/>
    <property type="match status" value="3"/>
</dbReference>
<reference evidence="5 6" key="1">
    <citation type="submission" date="2021-11" db="EMBL/GenBank/DDBJ databases">
        <authorList>
            <person name="Islam A."/>
            <person name="Islam S."/>
            <person name="Flora M.S."/>
            <person name="Rahman M."/>
            <person name="Ziaur R.M."/>
            <person name="Epstein J.H."/>
            <person name="Hassan M."/>
            <person name="Klassen M."/>
            <person name="Woodard K."/>
            <person name="Webb A."/>
            <person name="Webby R.J."/>
            <person name="El Zowalaty M.E."/>
        </authorList>
    </citation>
    <scope>NUCLEOTIDE SEQUENCE [LARGE SCALE GENOMIC DNA]</scope>
    <source>
        <strain evidence="5">Pbs1</strain>
    </source>
</reference>
<evidence type="ECO:0008006" key="7">
    <source>
        <dbReference type="Google" id="ProtNLM"/>
    </source>
</evidence>
<comment type="caution">
    <text evidence="5">The sequence shown here is derived from an EMBL/GenBank/DDBJ whole genome shotgun (WGS) entry which is preliminary data.</text>
</comment>
<keyword evidence="2" id="KW-0637">Prenyltransferase</keyword>
<sequence length="406" mass="47225">MINGNDLLTRLASLFQQDPLINEIGLVFTIDESNVTPDTAFYLENHKLGVAFTASVLVFQAARTRFHVLNGLYHQENVEMIEATNEMTQELLHCTRALLLLNADFYTAWNTRKSFVSRGWLNVQDEVQFTNLIFTLHPKSIDTWAYRRWLTTRLCESHLEDNHRQMFYNEQINVSSRLAEQKPRNYHAWSFRHWIVSRLPLDLMLVELNSMEHWCRMHITDHSGWNHRQHILNELAKKHQDTGNVERFLQNLILAELKLVSEIMASYLTHEALWCHRRYIIHRLLKMMLQRASSDLSFVLVVVSQVAKTLSDAKSESFEAAALSSSWSETIKILSNDNFGMSSMVHAILKEIEIAWKCGNQFSRRYAAWCLARLRVFFRGSRAFGVSDQDDALEHELSSLASSLHE</sequence>
<proteinExistence type="inferred from homology"/>
<evidence type="ECO:0000313" key="5">
    <source>
        <dbReference type="EMBL" id="CAH0522407.1"/>
    </source>
</evidence>
<protein>
    <recommendedName>
        <fullName evidence="7">Protein prenyltransferase alpha subunit repeat-containing protein 1</fullName>
    </recommendedName>
</protein>
<dbReference type="Proteomes" id="UP001158986">
    <property type="component" value="Unassembled WGS sequence"/>
</dbReference>
<keyword evidence="6" id="KW-1185">Reference proteome</keyword>
<name>A0ABN8DAI2_9STRA</name>
<comment type="similarity">
    <text evidence="1">Belongs to the protein prenyltransferase subunit alpha family.</text>
</comment>
<dbReference type="SUPFAM" id="SSF48439">
    <property type="entry name" value="Protein prenylyltransferase"/>
    <property type="match status" value="1"/>
</dbReference>
<evidence type="ECO:0000256" key="1">
    <source>
        <dbReference type="ARBA" id="ARBA00006734"/>
    </source>
</evidence>
<gene>
    <name evidence="5" type="ORF">PBS001_LOCUS8838</name>
</gene>
<evidence type="ECO:0000313" key="6">
    <source>
        <dbReference type="Proteomes" id="UP001158986"/>
    </source>
</evidence>
<dbReference type="InterPro" id="IPR002088">
    <property type="entry name" value="Prenyl_trans_a"/>
</dbReference>
<dbReference type="Gene3D" id="1.25.40.120">
    <property type="entry name" value="Protein prenylyltransferase"/>
    <property type="match status" value="1"/>
</dbReference>
<evidence type="ECO:0000256" key="3">
    <source>
        <dbReference type="ARBA" id="ARBA00022679"/>
    </source>
</evidence>
<dbReference type="PANTHER" id="PTHR11129">
    <property type="entry name" value="PROTEIN FARNESYLTRANSFERASE ALPHA SUBUNIT/RAB GERANYLGERANYL TRANSFERASE ALPHA SUBUNIT"/>
    <property type="match status" value="1"/>
</dbReference>
<dbReference type="EMBL" id="CAKLCB010000389">
    <property type="protein sequence ID" value="CAH0522407.1"/>
    <property type="molecule type" value="Genomic_DNA"/>
</dbReference>
<keyword evidence="4" id="KW-0677">Repeat</keyword>
<evidence type="ECO:0000256" key="2">
    <source>
        <dbReference type="ARBA" id="ARBA00022602"/>
    </source>
</evidence>